<reference evidence="6" key="1">
    <citation type="submission" date="2020-05" db="EMBL/GenBank/DDBJ databases">
        <title>Phylogenomic resolution of chytrid fungi.</title>
        <authorList>
            <person name="Stajich J.E."/>
            <person name="Amses K."/>
            <person name="Simmons R."/>
            <person name="Seto K."/>
            <person name="Myers J."/>
            <person name="Bonds A."/>
            <person name="Quandt C.A."/>
            <person name="Barry K."/>
            <person name="Liu P."/>
            <person name="Grigoriev I."/>
            <person name="Longcore J.E."/>
            <person name="James T.Y."/>
        </authorList>
    </citation>
    <scope>NUCLEOTIDE SEQUENCE</scope>
    <source>
        <strain evidence="6">JEL0513</strain>
    </source>
</reference>
<evidence type="ECO:0000313" key="7">
    <source>
        <dbReference type="Proteomes" id="UP001211907"/>
    </source>
</evidence>
<evidence type="ECO:0000256" key="4">
    <source>
        <dbReference type="SAM" id="MobiDB-lite"/>
    </source>
</evidence>
<comment type="caution">
    <text evidence="6">The sequence shown here is derived from an EMBL/GenBank/DDBJ whole genome shotgun (WGS) entry which is preliminary data.</text>
</comment>
<dbReference type="Gene3D" id="3.30.70.330">
    <property type="match status" value="3"/>
</dbReference>
<dbReference type="PANTHER" id="PTHR13952:SF6">
    <property type="entry name" value="U11_U12 SMALL NUCLEAR RIBONUCLEOPROTEIN 35 KDA PROTEIN"/>
    <property type="match status" value="1"/>
</dbReference>
<evidence type="ECO:0000256" key="3">
    <source>
        <dbReference type="PROSITE-ProRule" id="PRU00176"/>
    </source>
</evidence>
<organism evidence="6 7">
    <name type="scientific">Physocladia obscura</name>
    <dbReference type="NCBI Taxonomy" id="109957"/>
    <lineage>
        <taxon>Eukaryota</taxon>
        <taxon>Fungi</taxon>
        <taxon>Fungi incertae sedis</taxon>
        <taxon>Chytridiomycota</taxon>
        <taxon>Chytridiomycota incertae sedis</taxon>
        <taxon>Chytridiomycetes</taxon>
        <taxon>Chytridiales</taxon>
        <taxon>Chytriomycetaceae</taxon>
        <taxon>Physocladia</taxon>
    </lineage>
</organism>
<feature type="compositionally biased region" description="Low complexity" evidence="4">
    <location>
        <begin position="83"/>
        <end position="92"/>
    </location>
</feature>
<dbReference type="InterPro" id="IPR051183">
    <property type="entry name" value="U1_U11-U12_snRNP_70-35kDa"/>
</dbReference>
<feature type="compositionally biased region" description="Low complexity" evidence="4">
    <location>
        <begin position="1"/>
        <end position="15"/>
    </location>
</feature>
<dbReference type="AlphaFoldDB" id="A0AAD5XAN1"/>
<name>A0AAD5XAN1_9FUNG</name>
<dbReference type="SUPFAM" id="SSF54928">
    <property type="entry name" value="RNA-binding domain, RBD"/>
    <property type="match status" value="2"/>
</dbReference>
<feature type="non-terminal residue" evidence="6">
    <location>
        <position position="1"/>
    </location>
</feature>
<feature type="domain" description="RRM" evidence="5">
    <location>
        <begin position="307"/>
        <end position="392"/>
    </location>
</feature>
<evidence type="ECO:0000256" key="1">
    <source>
        <dbReference type="ARBA" id="ARBA00004123"/>
    </source>
</evidence>
<gene>
    <name evidence="6" type="ORF">HK100_008290</name>
</gene>
<dbReference type="PANTHER" id="PTHR13952">
    <property type="entry name" value="U1 SMALL NUCLEAR RIBONUCLEOPROTEIN 70 KD"/>
    <property type="match status" value="1"/>
</dbReference>
<feature type="domain" description="RRM" evidence="5">
    <location>
        <begin position="225"/>
        <end position="316"/>
    </location>
</feature>
<proteinExistence type="predicted"/>
<feature type="region of interest" description="Disordered" evidence="4">
    <location>
        <begin position="1"/>
        <end position="119"/>
    </location>
</feature>
<keyword evidence="2" id="KW-0539">Nucleus</keyword>
<dbReference type="InterPro" id="IPR035979">
    <property type="entry name" value="RBD_domain_sf"/>
</dbReference>
<accession>A0AAD5XAN1</accession>
<dbReference type="GO" id="GO:0003729">
    <property type="term" value="F:mRNA binding"/>
    <property type="evidence" value="ECO:0007669"/>
    <property type="project" value="TreeGrafter"/>
</dbReference>
<dbReference type="GO" id="GO:0000398">
    <property type="term" value="P:mRNA splicing, via spliceosome"/>
    <property type="evidence" value="ECO:0007669"/>
    <property type="project" value="TreeGrafter"/>
</dbReference>
<dbReference type="SMART" id="SM00360">
    <property type="entry name" value="RRM"/>
    <property type="match status" value="3"/>
</dbReference>
<dbReference type="InterPro" id="IPR012677">
    <property type="entry name" value="Nucleotide-bd_a/b_plait_sf"/>
</dbReference>
<evidence type="ECO:0000259" key="5">
    <source>
        <dbReference type="PROSITE" id="PS50102"/>
    </source>
</evidence>
<dbReference type="GO" id="GO:0071011">
    <property type="term" value="C:precatalytic spliceosome"/>
    <property type="evidence" value="ECO:0007669"/>
    <property type="project" value="TreeGrafter"/>
</dbReference>
<feature type="compositionally biased region" description="Acidic residues" evidence="4">
    <location>
        <begin position="53"/>
        <end position="63"/>
    </location>
</feature>
<dbReference type="InterPro" id="IPR000504">
    <property type="entry name" value="RRM_dom"/>
</dbReference>
<comment type="subcellular location">
    <subcellularLocation>
        <location evidence="1">Nucleus</location>
    </subcellularLocation>
</comment>
<keyword evidence="3" id="KW-0694">RNA-binding</keyword>
<feature type="domain" description="RRM" evidence="5">
    <location>
        <begin position="127"/>
        <end position="206"/>
    </location>
</feature>
<evidence type="ECO:0000313" key="6">
    <source>
        <dbReference type="EMBL" id="KAJ3087712.1"/>
    </source>
</evidence>
<dbReference type="EMBL" id="JADGJH010004002">
    <property type="protein sequence ID" value="KAJ3087712.1"/>
    <property type="molecule type" value="Genomic_DNA"/>
</dbReference>
<dbReference type="Pfam" id="PF00076">
    <property type="entry name" value="RRM_1"/>
    <property type="match status" value="3"/>
</dbReference>
<keyword evidence="7" id="KW-1185">Reference proteome</keyword>
<evidence type="ECO:0000256" key="2">
    <source>
        <dbReference type="ARBA" id="ARBA00023242"/>
    </source>
</evidence>
<dbReference type="Proteomes" id="UP001211907">
    <property type="component" value="Unassembled WGS sequence"/>
</dbReference>
<dbReference type="PROSITE" id="PS50102">
    <property type="entry name" value="RRM"/>
    <property type="match status" value="3"/>
</dbReference>
<protein>
    <recommendedName>
        <fullName evidence="5">RRM domain-containing protein</fullName>
    </recommendedName>
</protein>
<dbReference type="GO" id="GO:0017069">
    <property type="term" value="F:snRNA binding"/>
    <property type="evidence" value="ECO:0007669"/>
    <property type="project" value="TreeGrafter"/>
</dbReference>
<sequence length="589" mass="67464">MQQSKSLPNSPLNPSAENVTVLRETQSESPMARNTKISTAEIRSRYSQITDQEQTEQEEEEEGTATNADNYSDLEDFEGNGLQQREQQQEPECPAKSIGTGNKNATAPAPSSGDASVGPVVSNKPQACIFVANLDSSKADDELFSSVWNHFKKWGAINEVKMDRDISNRPFAFVEFKNIADAKRALQEGQHNSINDREIRIEMANAIRTLRVKKTQFWQKLILRARKFVRFNPNWNCNAVEDHFSKFGPIEDFTVLRYQNTGDPKGVAYIKYFSRIDAIKAYLRIRKLPKWNIEWVKKTRDFAIDNRSLFVGKLNDHLVTEDLLREKFERYGEILNVRLFKNSVGKTATQSSEKAAFAFIQYLNSHDTELAIDELHGSRWLDRIIKVQYREFSHQPKNSKYKNNKAVFGFEQVSQQHLQPNVAGFIRTFNGNPEIPEQSLFSSAAPMMQPIISPPPEYPFTQSPAQRGTPYNFPYQAPGTNLYHHYHYHQQQPQVEYIQPQQQQYGVVVLGQQQHHQQQQQIQYVHQGYFTPITASTMTTPVHPGLSFSLPPPPQIYQHMLSAAAPAYAPLQQQQQVYHAPPYLMPLTL</sequence>